<evidence type="ECO:0000256" key="1">
    <source>
        <dbReference type="SAM" id="MobiDB-lite"/>
    </source>
</evidence>
<proteinExistence type="predicted"/>
<sequence>MLFQKPSETFIKIVKVDVFEIPESPVNQTLTGAPSQSPGANELPTLPGDHFSITNPP</sequence>
<feature type="region of interest" description="Disordered" evidence="1">
    <location>
        <begin position="26"/>
        <end position="57"/>
    </location>
</feature>
<gene>
    <name evidence="2" type="ORF">AEK19_MT0714</name>
</gene>
<protein>
    <submittedName>
        <fullName evidence="2">Uncharacterized protein</fullName>
    </submittedName>
</protein>
<name>A0A1Y0B0N3_9LAMI</name>
<accession>A0A1Y0B0N3</accession>
<dbReference type="AlphaFoldDB" id="A0A1Y0B0N3"/>
<feature type="compositionally biased region" description="Polar residues" evidence="1">
    <location>
        <begin position="26"/>
        <end position="39"/>
    </location>
</feature>
<geneLocation type="mitochondrion" evidence="2"/>
<reference evidence="2" key="1">
    <citation type="submission" date="2017-03" db="EMBL/GenBank/DDBJ databases">
        <title>The mitochondrial genome of the carnivorous plant Utricularia reniformis (Lentibulariaceae): structure, comparative analysis and evolutionary landmarks.</title>
        <authorList>
            <person name="Silva S.R."/>
            <person name="Alvarenga D.O."/>
            <person name="Michael T.P."/>
            <person name="Miranda V.F.O."/>
            <person name="Varani A.M."/>
        </authorList>
    </citation>
    <scope>NUCLEOTIDE SEQUENCE</scope>
</reference>
<dbReference type="EMBL" id="KY774314">
    <property type="protein sequence ID" value="ART30960.1"/>
    <property type="molecule type" value="Genomic_DNA"/>
</dbReference>
<evidence type="ECO:0000313" key="2">
    <source>
        <dbReference type="EMBL" id="ART30960.1"/>
    </source>
</evidence>
<organism evidence="2">
    <name type="scientific">Utricularia reniformis</name>
    <dbReference type="NCBI Taxonomy" id="192314"/>
    <lineage>
        <taxon>Eukaryota</taxon>
        <taxon>Viridiplantae</taxon>
        <taxon>Streptophyta</taxon>
        <taxon>Embryophyta</taxon>
        <taxon>Tracheophyta</taxon>
        <taxon>Spermatophyta</taxon>
        <taxon>Magnoliopsida</taxon>
        <taxon>eudicotyledons</taxon>
        <taxon>Gunneridae</taxon>
        <taxon>Pentapetalae</taxon>
        <taxon>asterids</taxon>
        <taxon>lamiids</taxon>
        <taxon>Lamiales</taxon>
        <taxon>Lentibulariaceae</taxon>
        <taxon>Utricularia</taxon>
    </lineage>
</organism>
<keyword evidence="2" id="KW-0496">Mitochondrion</keyword>